<reference evidence="5" key="1">
    <citation type="journal article" date="2017" name="Genome Biol.">
        <title>Comparative genomics reveals high biological diversity and specific adaptations in the industrially and medically important fungal genus Aspergillus.</title>
        <authorList>
            <person name="de Vries R.P."/>
            <person name="Riley R."/>
            <person name="Wiebenga A."/>
            <person name="Aguilar-Osorio G."/>
            <person name="Amillis S."/>
            <person name="Uchima C.A."/>
            <person name="Anderluh G."/>
            <person name="Asadollahi M."/>
            <person name="Askin M."/>
            <person name="Barry K."/>
            <person name="Battaglia E."/>
            <person name="Bayram O."/>
            <person name="Benocci T."/>
            <person name="Braus-Stromeyer S.A."/>
            <person name="Caldana C."/>
            <person name="Canovas D."/>
            <person name="Cerqueira G.C."/>
            <person name="Chen F."/>
            <person name="Chen W."/>
            <person name="Choi C."/>
            <person name="Clum A."/>
            <person name="Dos Santos R.A."/>
            <person name="Damasio A.R."/>
            <person name="Diallinas G."/>
            <person name="Emri T."/>
            <person name="Fekete E."/>
            <person name="Flipphi M."/>
            <person name="Freyberg S."/>
            <person name="Gallo A."/>
            <person name="Gournas C."/>
            <person name="Habgood R."/>
            <person name="Hainaut M."/>
            <person name="Harispe M.L."/>
            <person name="Henrissat B."/>
            <person name="Hilden K.S."/>
            <person name="Hope R."/>
            <person name="Hossain A."/>
            <person name="Karabika E."/>
            <person name="Karaffa L."/>
            <person name="Karanyi Z."/>
            <person name="Krasevec N."/>
            <person name="Kuo A."/>
            <person name="Kusch H."/>
            <person name="LaButti K."/>
            <person name="Lagendijk E.L."/>
            <person name="Lapidus A."/>
            <person name="Levasseur A."/>
            <person name="Lindquist E."/>
            <person name="Lipzen A."/>
            <person name="Logrieco A.F."/>
            <person name="MacCabe A."/>
            <person name="Maekelae M.R."/>
            <person name="Malavazi I."/>
            <person name="Melin P."/>
            <person name="Meyer V."/>
            <person name="Mielnichuk N."/>
            <person name="Miskei M."/>
            <person name="Molnar A.P."/>
            <person name="Mule G."/>
            <person name="Ngan C.Y."/>
            <person name="Orejas M."/>
            <person name="Orosz E."/>
            <person name="Ouedraogo J.P."/>
            <person name="Overkamp K.M."/>
            <person name="Park H.-S."/>
            <person name="Perrone G."/>
            <person name="Piumi F."/>
            <person name="Punt P.J."/>
            <person name="Ram A.F."/>
            <person name="Ramon A."/>
            <person name="Rauscher S."/>
            <person name="Record E."/>
            <person name="Riano-Pachon D.M."/>
            <person name="Robert V."/>
            <person name="Roehrig J."/>
            <person name="Ruller R."/>
            <person name="Salamov A."/>
            <person name="Salih N.S."/>
            <person name="Samson R.A."/>
            <person name="Sandor E."/>
            <person name="Sanguinetti M."/>
            <person name="Schuetze T."/>
            <person name="Sepcic K."/>
            <person name="Shelest E."/>
            <person name="Sherlock G."/>
            <person name="Sophianopoulou V."/>
            <person name="Squina F.M."/>
            <person name="Sun H."/>
            <person name="Susca A."/>
            <person name="Todd R.B."/>
            <person name="Tsang A."/>
            <person name="Unkles S.E."/>
            <person name="van de Wiele N."/>
            <person name="van Rossen-Uffink D."/>
            <person name="Oliveira J.V."/>
            <person name="Vesth T.C."/>
            <person name="Visser J."/>
            <person name="Yu J.-H."/>
            <person name="Zhou M."/>
            <person name="Andersen M.R."/>
            <person name="Archer D.B."/>
            <person name="Baker S.E."/>
            <person name="Benoit I."/>
            <person name="Brakhage A.A."/>
            <person name="Braus G.H."/>
            <person name="Fischer R."/>
            <person name="Frisvad J.C."/>
            <person name="Goldman G.H."/>
            <person name="Houbraken J."/>
            <person name="Oakley B."/>
            <person name="Pocsi I."/>
            <person name="Scazzocchio C."/>
            <person name="Seiboth B."/>
            <person name="vanKuyk P.A."/>
            <person name="Wortman J."/>
            <person name="Dyer P.S."/>
            <person name="Grigoriev I.V."/>
        </authorList>
    </citation>
    <scope>NUCLEOTIDE SEQUENCE [LARGE SCALE GENOMIC DNA]</scope>
    <source>
        <strain evidence="5">CBS 506.65</strain>
    </source>
</reference>
<gene>
    <name evidence="4" type="ORF">ASPZODRAFT_147073</name>
</gene>
<evidence type="ECO:0000313" key="5">
    <source>
        <dbReference type="Proteomes" id="UP000184188"/>
    </source>
</evidence>
<dbReference type="InterPro" id="IPR021765">
    <property type="entry name" value="UstYa-like"/>
</dbReference>
<dbReference type="STRING" id="1073090.A0A1L9S670"/>
<name>A0A1L9S670_9EURO</name>
<keyword evidence="2" id="KW-0560">Oxidoreductase</keyword>
<dbReference type="EMBL" id="KV878357">
    <property type="protein sequence ID" value="OJJ42661.1"/>
    <property type="molecule type" value="Genomic_DNA"/>
</dbReference>
<dbReference type="PANTHER" id="PTHR33365:SF11">
    <property type="entry name" value="TAT PATHWAY SIGNAL SEQUENCE"/>
    <property type="match status" value="1"/>
</dbReference>
<dbReference type="Proteomes" id="UP000184188">
    <property type="component" value="Unassembled WGS sequence"/>
</dbReference>
<evidence type="ECO:0000256" key="1">
    <source>
        <dbReference type="ARBA" id="ARBA00004685"/>
    </source>
</evidence>
<dbReference type="AlphaFoldDB" id="A0A1L9S670"/>
<evidence type="ECO:0000256" key="3">
    <source>
        <dbReference type="ARBA" id="ARBA00035112"/>
    </source>
</evidence>
<dbReference type="GO" id="GO:0016491">
    <property type="term" value="F:oxidoreductase activity"/>
    <property type="evidence" value="ECO:0007669"/>
    <property type="project" value="UniProtKB-KW"/>
</dbReference>
<dbReference type="GO" id="GO:0043386">
    <property type="term" value="P:mycotoxin biosynthetic process"/>
    <property type="evidence" value="ECO:0007669"/>
    <property type="project" value="InterPro"/>
</dbReference>
<comment type="similarity">
    <text evidence="3">Belongs to the ustYa family.</text>
</comment>
<evidence type="ECO:0000313" key="4">
    <source>
        <dbReference type="EMBL" id="OJJ42661.1"/>
    </source>
</evidence>
<keyword evidence="5" id="KW-1185">Reference proteome</keyword>
<protein>
    <submittedName>
        <fullName evidence="4">Uncharacterized protein</fullName>
    </submittedName>
</protein>
<sequence>MVTLFLFWKWSSQPSSWKAGDDLNQIVPQFSVVHIPFDYATDDFIPGPDEPNMTAKIWDNWSALMPRGNGVLDIPNFRDYSSLTLPMKNLIPEQQGSSRYSTAWVHQLHCLYFVMKEYHRVLHYGPDGSEYFIDATHNSYHASHCFNYLRQSILCSLDTTLEGMGQASGAADGSGQTHLCRSRDEVMAWLEANRWDDTQAIDEFPPEGSRFAD</sequence>
<proteinExistence type="inferred from homology"/>
<dbReference type="OrthoDB" id="4215878at2759"/>
<evidence type="ECO:0000256" key="2">
    <source>
        <dbReference type="ARBA" id="ARBA00023002"/>
    </source>
</evidence>
<dbReference type="Pfam" id="PF11807">
    <property type="entry name" value="UstYa"/>
    <property type="match status" value="1"/>
</dbReference>
<dbReference type="PANTHER" id="PTHR33365">
    <property type="entry name" value="YALI0B05434P"/>
    <property type="match status" value="1"/>
</dbReference>
<comment type="pathway">
    <text evidence="1">Mycotoxin biosynthesis.</text>
</comment>
<dbReference type="GeneID" id="34611691"/>
<organism evidence="4 5">
    <name type="scientific">Penicilliopsis zonata CBS 506.65</name>
    <dbReference type="NCBI Taxonomy" id="1073090"/>
    <lineage>
        <taxon>Eukaryota</taxon>
        <taxon>Fungi</taxon>
        <taxon>Dikarya</taxon>
        <taxon>Ascomycota</taxon>
        <taxon>Pezizomycotina</taxon>
        <taxon>Eurotiomycetes</taxon>
        <taxon>Eurotiomycetidae</taxon>
        <taxon>Eurotiales</taxon>
        <taxon>Aspergillaceae</taxon>
        <taxon>Penicilliopsis</taxon>
    </lineage>
</organism>
<dbReference type="RefSeq" id="XP_022577171.1">
    <property type="nucleotide sequence ID" value="XM_022725226.1"/>
</dbReference>
<dbReference type="VEuPathDB" id="FungiDB:ASPZODRAFT_147073"/>
<accession>A0A1L9S670</accession>